<organism evidence="1 2">
    <name type="scientific">Pluteus cervinus</name>
    <dbReference type="NCBI Taxonomy" id="181527"/>
    <lineage>
        <taxon>Eukaryota</taxon>
        <taxon>Fungi</taxon>
        <taxon>Dikarya</taxon>
        <taxon>Basidiomycota</taxon>
        <taxon>Agaricomycotina</taxon>
        <taxon>Agaricomycetes</taxon>
        <taxon>Agaricomycetidae</taxon>
        <taxon>Agaricales</taxon>
        <taxon>Pluteineae</taxon>
        <taxon>Pluteaceae</taxon>
        <taxon>Pluteus</taxon>
    </lineage>
</organism>
<reference evidence="1 2" key="1">
    <citation type="journal article" date="2019" name="Nat. Ecol. Evol.">
        <title>Megaphylogeny resolves global patterns of mushroom evolution.</title>
        <authorList>
            <person name="Varga T."/>
            <person name="Krizsan K."/>
            <person name="Foldi C."/>
            <person name="Dima B."/>
            <person name="Sanchez-Garcia M."/>
            <person name="Sanchez-Ramirez S."/>
            <person name="Szollosi G.J."/>
            <person name="Szarkandi J.G."/>
            <person name="Papp V."/>
            <person name="Albert L."/>
            <person name="Andreopoulos W."/>
            <person name="Angelini C."/>
            <person name="Antonin V."/>
            <person name="Barry K.W."/>
            <person name="Bougher N.L."/>
            <person name="Buchanan P."/>
            <person name="Buyck B."/>
            <person name="Bense V."/>
            <person name="Catcheside P."/>
            <person name="Chovatia M."/>
            <person name="Cooper J."/>
            <person name="Damon W."/>
            <person name="Desjardin D."/>
            <person name="Finy P."/>
            <person name="Geml J."/>
            <person name="Haridas S."/>
            <person name="Hughes K."/>
            <person name="Justo A."/>
            <person name="Karasinski D."/>
            <person name="Kautmanova I."/>
            <person name="Kiss B."/>
            <person name="Kocsube S."/>
            <person name="Kotiranta H."/>
            <person name="LaButti K.M."/>
            <person name="Lechner B.E."/>
            <person name="Liimatainen K."/>
            <person name="Lipzen A."/>
            <person name="Lukacs Z."/>
            <person name="Mihaltcheva S."/>
            <person name="Morgado L.N."/>
            <person name="Niskanen T."/>
            <person name="Noordeloos M.E."/>
            <person name="Ohm R.A."/>
            <person name="Ortiz-Santana B."/>
            <person name="Ovrebo C."/>
            <person name="Racz N."/>
            <person name="Riley R."/>
            <person name="Savchenko A."/>
            <person name="Shiryaev A."/>
            <person name="Soop K."/>
            <person name="Spirin V."/>
            <person name="Szebenyi C."/>
            <person name="Tomsovsky M."/>
            <person name="Tulloss R.E."/>
            <person name="Uehling J."/>
            <person name="Grigoriev I.V."/>
            <person name="Vagvolgyi C."/>
            <person name="Papp T."/>
            <person name="Martin F.M."/>
            <person name="Miettinen O."/>
            <person name="Hibbett D.S."/>
            <person name="Nagy L.G."/>
        </authorList>
    </citation>
    <scope>NUCLEOTIDE SEQUENCE [LARGE SCALE GENOMIC DNA]</scope>
    <source>
        <strain evidence="1 2">NL-1719</strain>
    </source>
</reference>
<gene>
    <name evidence="1" type="ORF">BDN72DRAFT_883913</name>
</gene>
<protein>
    <submittedName>
        <fullName evidence="1">Uncharacterized protein</fullName>
    </submittedName>
</protein>
<feature type="non-terminal residue" evidence="1">
    <location>
        <position position="246"/>
    </location>
</feature>
<sequence length="246" mass="28094">MPSSPPGRLPNETWEAIFCKLPGHDLSKYVQFVCRTFYSIIKNSLEFQYSIALACEGMVDTSTSDLPFLNRLAVLHKRRAGWDSLGWELLPEVTSLDNFRLSGFAGGFFVTLSGDRNLSSVQLPSKNNPKPNICSVQLAREMYAQDFVLDPTQDVIIFFTQDRNGIFLFGREQRQYTLYVRSLSSARPHPDARYSRLFMPCDLSRGYLTVLRIHGDLVGFLRVDDPTSELHIWDWQTGEHLVVSTF</sequence>
<dbReference type="EMBL" id="ML208941">
    <property type="protein sequence ID" value="TFK59569.1"/>
    <property type="molecule type" value="Genomic_DNA"/>
</dbReference>
<proteinExistence type="predicted"/>
<keyword evidence="2" id="KW-1185">Reference proteome</keyword>
<dbReference type="Proteomes" id="UP000308600">
    <property type="component" value="Unassembled WGS sequence"/>
</dbReference>
<evidence type="ECO:0000313" key="1">
    <source>
        <dbReference type="EMBL" id="TFK59569.1"/>
    </source>
</evidence>
<evidence type="ECO:0000313" key="2">
    <source>
        <dbReference type="Proteomes" id="UP000308600"/>
    </source>
</evidence>
<accession>A0ACD3A2P6</accession>
<name>A0ACD3A2P6_9AGAR</name>